<feature type="transmembrane region" description="Helical" evidence="7">
    <location>
        <begin position="34"/>
        <end position="53"/>
    </location>
</feature>
<comment type="subcellular location">
    <subcellularLocation>
        <location evidence="1">Membrane</location>
        <topology evidence="1">Multi-pass membrane protein</topology>
    </subcellularLocation>
</comment>
<feature type="transmembrane region" description="Helical" evidence="7">
    <location>
        <begin position="121"/>
        <end position="138"/>
    </location>
</feature>
<dbReference type="Proteomes" id="UP001287356">
    <property type="component" value="Unassembled WGS sequence"/>
</dbReference>
<evidence type="ECO:0000256" key="7">
    <source>
        <dbReference type="SAM" id="Phobius"/>
    </source>
</evidence>
<feature type="transmembrane region" description="Helical" evidence="7">
    <location>
        <begin position="73"/>
        <end position="96"/>
    </location>
</feature>
<dbReference type="AlphaFoldDB" id="A0AAE0JUL8"/>
<dbReference type="Pfam" id="PF20684">
    <property type="entry name" value="Fung_rhodopsin"/>
    <property type="match status" value="1"/>
</dbReference>
<evidence type="ECO:0000256" key="4">
    <source>
        <dbReference type="ARBA" id="ARBA00023136"/>
    </source>
</evidence>
<protein>
    <recommendedName>
        <fullName evidence="8">Rhodopsin domain-containing protein</fullName>
    </recommendedName>
</protein>
<comment type="caution">
    <text evidence="9">The sequence shown here is derived from an EMBL/GenBank/DDBJ whole genome shotgun (WGS) entry which is preliminary data.</text>
</comment>
<evidence type="ECO:0000259" key="8">
    <source>
        <dbReference type="Pfam" id="PF20684"/>
    </source>
</evidence>
<organism evidence="9 10">
    <name type="scientific">Lasiosphaeria ovina</name>
    <dbReference type="NCBI Taxonomy" id="92902"/>
    <lineage>
        <taxon>Eukaryota</taxon>
        <taxon>Fungi</taxon>
        <taxon>Dikarya</taxon>
        <taxon>Ascomycota</taxon>
        <taxon>Pezizomycotina</taxon>
        <taxon>Sordariomycetes</taxon>
        <taxon>Sordariomycetidae</taxon>
        <taxon>Sordariales</taxon>
        <taxon>Lasiosphaeriaceae</taxon>
        <taxon>Lasiosphaeria</taxon>
    </lineage>
</organism>
<feature type="region of interest" description="Disordered" evidence="6">
    <location>
        <begin position="344"/>
        <end position="388"/>
    </location>
</feature>
<sequence>MDPTANNTGAPAAFFGPPDPNLIPSPPTDAANSLAHSFVAVAITLNVISFMLFSGRLYTRAFPVFIMGWDDYVISAAWIFILSSSIMLLLTVPYVFGGDPSTFTLADVMHSNKLATLSQPVWAWSMATIKISVAGMLLRLEQQRAVRQVLWALIWLQLIVCIYVTLSSTLQCIPLRAAWDLLGLVTDAKCWSKQAIRVNSICVSSFNIVTDVIFALAPMMFLRRVQIPLRERVVIGVLMALGIFAAAASIVKAVIAADFGKTDDPNLEGISMGMWSLVEEQVAFIAACIPCLRRPLQQVLRRFGLATTVNTHSATPKPTGAGSGYGMMNGNHSRSYNGAIKMKSMTSSQAQSEEDILAPQRGNTPGGVIGDTEIWRTTERSSTALAAK</sequence>
<feature type="transmembrane region" description="Helical" evidence="7">
    <location>
        <begin position="233"/>
        <end position="257"/>
    </location>
</feature>
<dbReference type="EMBL" id="JAULSN010000010">
    <property type="protein sequence ID" value="KAK3361760.1"/>
    <property type="molecule type" value="Genomic_DNA"/>
</dbReference>
<proteinExistence type="inferred from homology"/>
<reference evidence="9" key="2">
    <citation type="submission" date="2023-06" db="EMBL/GenBank/DDBJ databases">
        <authorList>
            <consortium name="Lawrence Berkeley National Laboratory"/>
            <person name="Haridas S."/>
            <person name="Hensen N."/>
            <person name="Bonometti L."/>
            <person name="Westerberg I."/>
            <person name="Brannstrom I.O."/>
            <person name="Guillou S."/>
            <person name="Cros-Aarteil S."/>
            <person name="Calhoun S."/>
            <person name="Kuo A."/>
            <person name="Mondo S."/>
            <person name="Pangilinan J."/>
            <person name="Riley R."/>
            <person name="Labutti K."/>
            <person name="Andreopoulos B."/>
            <person name="Lipzen A."/>
            <person name="Chen C."/>
            <person name="Yanf M."/>
            <person name="Daum C."/>
            <person name="Ng V."/>
            <person name="Clum A."/>
            <person name="Steindorff A."/>
            <person name="Ohm R."/>
            <person name="Martin F."/>
            <person name="Silar P."/>
            <person name="Natvig D."/>
            <person name="Lalanne C."/>
            <person name="Gautier V."/>
            <person name="Ament-Velasquez S.L."/>
            <person name="Kruys A."/>
            <person name="Hutchinson M.I."/>
            <person name="Powell A.J."/>
            <person name="Barry K."/>
            <person name="Miller A.N."/>
            <person name="Grigoriev I.V."/>
            <person name="Debuchy R."/>
            <person name="Gladieux P."/>
            <person name="Thoren M.H."/>
            <person name="Johannesson H."/>
        </authorList>
    </citation>
    <scope>NUCLEOTIDE SEQUENCE</scope>
    <source>
        <strain evidence="9">CBS 958.72</strain>
    </source>
</reference>
<dbReference type="PANTHER" id="PTHR33048:SF129">
    <property type="entry name" value="INTEGRAL MEMBRANE PROTEIN-RELATED"/>
    <property type="match status" value="1"/>
</dbReference>
<evidence type="ECO:0000256" key="6">
    <source>
        <dbReference type="SAM" id="MobiDB-lite"/>
    </source>
</evidence>
<feature type="transmembrane region" description="Helical" evidence="7">
    <location>
        <begin position="269"/>
        <end position="292"/>
    </location>
</feature>
<comment type="similarity">
    <text evidence="5">Belongs to the SAT4 family.</text>
</comment>
<feature type="transmembrane region" description="Helical" evidence="7">
    <location>
        <begin position="198"/>
        <end position="221"/>
    </location>
</feature>
<accession>A0AAE0JUL8</accession>
<dbReference type="InterPro" id="IPR049326">
    <property type="entry name" value="Rhodopsin_dom_fungi"/>
</dbReference>
<reference evidence="9" key="1">
    <citation type="journal article" date="2023" name="Mol. Phylogenet. Evol.">
        <title>Genome-scale phylogeny and comparative genomics of the fungal order Sordariales.</title>
        <authorList>
            <person name="Hensen N."/>
            <person name="Bonometti L."/>
            <person name="Westerberg I."/>
            <person name="Brannstrom I.O."/>
            <person name="Guillou S."/>
            <person name="Cros-Aarteil S."/>
            <person name="Calhoun S."/>
            <person name="Haridas S."/>
            <person name="Kuo A."/>
            <person name="Mondo S."/>
            <person name="Pangilinan J."/>
            <person name="Riley R."/>
            <person name="LaButti K."/>
            <person name="Andreopoulos B."/>
            <person name="Lipzen A."/>
            <person name="Chen C."/>
            <person name="Yan M."/>
            <person name="Daum C."/>
            <person name="Ng V."/>
            <person name="Clum A."/>
            <person name="Steindorff A."/>
            <person name="Ohm R.A."/>
            <person name="Martin F."/>
            <person name="Silar P."/>
            <person name="Natvig D.O."/>
            <person name="Lalanne C."/>
            <person name="Gautier V."/>
            <person name="Ament-Velasquez S.L."/>
            <person name="Kruys A."/>
            <person name="Hutchinson M.I."/>
            <person name="Powell A.J."/>
            <person name="Barry K."/>
            <person name="Miller A.N."/>
            <person name="Grigoriev I.V."/>
            <person name="Debuchy R."/>
            <person name="Gladieux P."/>
            <person name="Hiltunen Thoren M."/>
            <person name="Johannesson H."/>
        </authorList>
    </citation>
    <scope>NUCLEOTIDE SEQUENCE</scope>
    <source>
        <strain evidence="9">CBS 958.72</strain>
    </source>
</reference>
<feature type="transmembrane region" description="Helical" evidence="7">
    <location>
        <begin position="150"/>
        <end position="178"/>
    </location>
</feature>
<evidence type="ECO:0000313" key="9">
    <source>
        <dbReference type="EMBL" id="KAK3361760.1"/>
    </source>
</evidence>
<evidence type="ECO:0000313" key="10">
    <source>
        <dbReference type="Proteomes" id="UP001287356"/>
    </source>
</evidence>
<keyword evidence="2 7" id="KW-0812">Transmembrane</keyword>
<dbReference type="PANTHER" id="PTHR33048">
    <property type="entry name" value="PTH11-LIKE INTEGRAL MEMBRANE PROTEIN (AFU_ORTHOLOGUE AFUA_5G11245)"/>
    <property type="match status" value="1"/>
</dbReference>
<feature type="domain" description="Rhodopsin" evidence="8">
    <location>
        <begin position="56"/>
        <end position="297"/>
    </location>
</feature>
<keyword evidence="10" id="KW-1185">Reference proteome</keyword>
<evidence type="ECO:0000256" key="3">
    <source>
        <dbReference type="ARBA" id="ARBA00022989"/>
    </source>
</evidence>
<dbReference type="InterPro" id="IPR052337">
    <property type="entry name" value="SAT4-like"/>
</dbReference>
<gene>
    <name evidence="9" type="ORF">B0T24DRAFT_652422</name>
</gene>
<dbReference type="GO" id="GO:0016020">
    <property type="term" value="C:membrane"/>
    <property type="evidence" value="ECO:0007669"/>
    <property type="project" value="UniProtKB-SubCell"/>
</dbReference>
<keyword evidence="4 7" id="KW-0472">Membrane</keyword>
<name>A0AAE0JUL8_9PEZI</name>
<evidence type="ECO:0000256" key="1">
    <source>
        <dbReference type="ARBA" id="ARBA00004141"/>
    </source>
</evidence>
<keyword evidence="3 7" id="KW-1133">Transmembrane helix</keyword>
<evidence type="ECO:0000256" key="5">
    <source>
        <dbReference type="ARBA" id="ARBA00038359"/>
    </source>
</evidence>
<evidence type="ECO:0000256" key="2">
    <source>
        <dbReference type="ARBA" id="ARBA00022692"/>
    </source>
</evidence>